<proteinExistence type="predicted"/>
<evidence type="ECO:0000313" key="6">
    <source>
        <dbReference type="Proteomes" id="UP000799436"/>
    </source>
</evidence>
<feature type="coiled-coil region" evidence="1">
    <location>
        <begin position="12"/>
        <end position="39"/>
    </location>
</feature>
<evidence type="ECO:0000256" key="2">
    <source>
        <dbReference type="SAM" id="MobiDB-lite"/>
    </source>
</evidence>
<evidence type="ECO:0008006" key="7">
    <source>
        <dbReference type="Google" id="ProtNLM"/>
    </source>
</evidence>
<feature type="domain" description="INO80 complex subunit 3-like middle region" evidence="4">
    <location>
        <begin position="136"/>
        <end position="218"/>
    </location>
</feature>
<accession>A0A6G1L9J8</accession>
<evidence type="ECO:0000256" key="1">
    <source>
        <dbReference type="SAM" id="Coils"/>
    </source>
</evidence>
<feature type="region of interest" description="Disordered" evidence="2">
    <location>
        <begin position="223"/>
        <end position="346"/>
    </location>
</feature>
<keyword evidence="1" id="KW-0175">Coiled coil</keyword>
<evidence type="ECO:0000313" key="5">
    <source>
        <dbReference type="EMBL" id="KAF2769098.1"/>
    </source>
</evidence>
<dbReference type="Pfam" id="PF24244">
    <property type="entry name" value="Iec3-like_M"/>
    <property type="match status" value="1"/>
</dbReference>
<dbReference type="GO" id="GO:0031011">
    <property type="term" value="C:Ino80 complex"/>
    <property type="evidence" value="ECO:0007669"/>
    <property type="project" value="InterPro"/>
</dbReference>
<dbReference type="Pfam" id="PF14612">
    <property type="entry name" value="Ino80_Iec3"/>
    <property type="match status" value="1"/>
</dbReference>
<dbReference type="OrthoDB" id="4095124at2759"/>
<keyword evidence="6" id="KW-1185">Reference proteome</keyword>
<dbReference type="EMBL" id="ML995837">
    <property type="protein sequence ID" value="KAF2769098.1"/>
    <property type="molecule type" value="Genomic_DNA"/>
</dbReference>
<sequence>MKHRFDARLDHNKRLFREEQKLERLARRLREELDGLLDICLDLNDHSALPPDLRFNVRPKPRHAPPLHADPNITPDQAAATVEEYRQAVSAGRIPQIDHHIVRELMEQTLAAQGATPIEALDARVPYRPAVSDLALLPADLRADEPTSYMSPDHESDYLLRMDALSGTQLLPADEQAAMRAALGKEEKHFAHLTPRELERQTELLNPQSQHNWLKTHTKALQQSTQAGNGDMDDNESLASHDAPKLKRPRGGKKNLAQQVGDRAVAMAREADTEGDEDELSMLEDVPPTSAGKRKAKDPDSTYRVKGGKSGSSASKGKRKRSGEDVVEKAGNVVGGKKPKVNGEGS</sequence>
<dbReference type="Proteomes" id="UP000799436">
    <property type="component" value="Unassembled WGS sequence"/>
</dbReference>
<dbReference type="InterPro" id="IPR055449">
    <property type="entry name" value="Iec3-like_M"/>
</dbReference>
<protein>
    <recommendedName>
        <fullName evidence="7">IEC3 subunit of the Ino80 complex, chromatin re-modelling-domain-containing protein</fullName>
    </recommendedName>
</protein>
<dbReference type="GO" id="GO:0006338">
    <property type="term" value="P:chromatin remodeling"/>
    <property type="evidence" value="ECO:0007669"/>
    <property type="project" value="InterPro"/>
</dbReference>
<gene>
    <name evidence="5" type="ORF">EJ03DRAFT_343557</name>
</gene>
<reference evidence="5" key="1">
    <citation type="journal article" date="2020" name="Stud. Mycol.">
        <title>101 Dothideomycetes genomes: a test case for predicting lifestyles and emergence of pathogens.</title>
        <authorList>
            <person name="Haridas S."/>
            <person name="Albert R."/>
            <person name="Binder M."/>
            <person name="Bloem J."/>
            <person name="Labutti K."/>
            <person name="Salamov A."/>
            <person name="Andreopoulos B."/>
            <person name="Baker S."/>
            <person name="Barry K."/>
            <person name="Bills G."/>
            <person name="Bluhm B."/>
            <person name="Cannon C."/>
            <person name="Castanera R."/>
            <person name="Culley D."/>
            <person name="Daum C."/>
            <person name="Ezra D."/>
            <person name="Gonzalez J."/>
            <person name="Henrissat B."/>
            <person name="Kuo A."/>
            <person name="Liang C."/>
            <person name="Lipzen A."/>
            <person name="Lutzoni F."/>
            <person name="Magnuson J."/>
            <person name="Mondo S."/>
            <person name="Nolan M."/>
            <person name="Ohm R."/>
            <person name="Pangilinan J."/>
            <person name="Park H.-J."/>
            <person name="Ramirez L."/>
            <person name="Alfaro M."/>
            <person name="Sun H."/>
            <person name="Tritt A."/>
            <person name="Yoshinaga Y."/>
            <person name="Zwiers L.-H."/>
            <person name="Turgeon B."/>
            <person name="Goodwin S."/>
            <person name="Spatafora J."/>
            <person name="Crous P."/>
            <person name="Grigoriev I."/>
        </authorList>
    </citation>
    <scope>NUCLEOTIDE SEQUENCE</scope>
    <source>
        <strain evidence="5">CBS 116005</strain>
    </source>
</reference>
<organism evidence="5 6">
    <name type="scientific">Teratosphaeria nubilosa</name>
    <dbReference type="NCBI Taxonomy" id="161662"/>
    <lineage>
        <taxon>Eukaryota</taxon>
        <taxon>Fungi</taxon>
        <taxon>Dikarya</taxon>
        <taxon>Ascomycota</taxon>
        <taxon>Pezizomycotina</taxon>
        <taxon>Dothideomycetes</taxon>
        <taxon>Dothideomycetidae</taxon>
        <taxon>Mycosphaerellales</taxon>
        <taxon>Teratosphaeriaceae</taxon>
        <taxon>Teratosphaeria</taxon>
    </lineage>
</organism>
<name>A0A6G1L9J8_9PEZI</name>
<feature type="domain" description="INO80 complex subunit 3 N-terminal" evidence="3">
    <location>
        <begin position="1"/>
        <end position="59"/>
    </location>
</feature>
<evidence type="ECO:0000259" key="3">
    <source>
        <dbReference type="Pfam" id="PF14612"/>
    </source>
</evidence>
<dbReference type="InterPro" id="IPR032742">
    <property type="entry name" value="Iec3_N"/>
</dbReference>
<dbReference type="AlphaFoldDB" id="A0A6G1L9J8"/>
<feature type="compositionally biased region" description="Acidic residues" evidence="2">
    <location>
        <begin position="273"/>
        <end position="282"/>
    </location>
</feature>
<evidence type="ECO:0000259" key="4">
    <source>
        <dbReference type="Pfam" id="PF24244"/>
    </source>
</evidence>